<evidence type="ECO:0000313" key="2">
    <source>
        <dbReference type="Proteomes" id="UP001196413"/>
    </source>
</evidence>
<reference evidence="1" key="1">
    <citation type="submission" date="2021-06" db="EMBL/GenBank/DDBJ databases">
        <title>Parelaphostrongylus tenuis whole genome reference sequence.</title>
        <authorList>
            <person name="Garwood T.J."/>
            <person name="Larsen P.A."/>
            <person name="Fountain-Jones N.M."/>
            <person name="Garbe J.R."/>
            <person name="Macchietto M.G."/>
            <person name="Kania S.A."/>
            <person name="Gerhold R.W."/>
            <person name="Richards J.E."/>
            <person name="Wolf T.M."/>
        </authorList>
    </citation>
    <scope>NUCLEOTIDE SEQUENCE</scope>
    <source>
        <strain evidence="1">MNPRO001-30</strain>
        <tissue evidence="1">Meninges</tissue>
    </source>
</reference>
<dbReference type="Gene3D" id="3.30.420.40">
    <property type="match status" value="1"/>
</dbReference>
<organism evidence="1 2">
    <name type="scientific">Parelaphostrongylus tenuis</name>
    <name type="common">Meningeal worm</name>
    <dbReference type="NCBI Taxonomy" id="148309"/>
    <lineage>
        <taxon>Eukaryota</taxon>
        <taxon>Metazoa</taxon>
        <taxon>Ecdysozoa</taxon>
        <taxon>Nematoda</taxon>
        <taxon>Chromadorea</taxon>
        <taxon>Rhabditida</taxon>
        <taxon>Rhabditina</taxon>
        <taxon>Rhabditomorpha</taxon>
        <taxon>Strongyloidea</taxon>
        <taxon>Metastrongylidae</taxon>
        <taxon>Parelaphostrongylus</taxon>
    </lineage>
</organism>
<name>A0AAD5MYJ1_PARTN</name>
<dbReference type="SUPFAM" id="SSF53067">
    <property type="entry name" value="Actin-like ATPase domain"/>
    <property type="match status" value="1"/>
</dbReference>
<sequence>MPVFEKPQAQLPVTTMSDEVGGIVFDAGSHSFRVGFAGEEYPKGDMPSFVAVREIEPDGDIESKEIAESDNNVKSKRNIFIGTTSIVVPRANTTIQSFMKDGMNRNDNNSSSK</sequence>
<dbReference type="InterPro" id="IPR004000">
    <property type="entry name" value="Actin"/>
</dbReference>
<evidence type="ECO:0000313" key="1">
    <source>
        <dbReference type="EMBL" id="KAJ1356089.1"/>
    </source>
</evidence>
<comment type="caution">
    <text evidence="1">The sequence shown here is derived from an EMBL/GenBank/DDBJ whole genome shotgun (WGS) entry which is preliminary data.</text>
</comment>
<dbReference type="EMBL" id="JAHQIW010002692">
    <property type="protein sequence ID" value="KAJ1356089.1"/>
    <property type="molecule type" value="Genomic_DNA"/>
</dbReference>
<accession>A0AAD5MYJ1</accession>
<dbReference type="Proteomes" id="UP001196413">
    <property type="component" value="Unassembled WGS sequence"/>
</dbReference>
<dbReference type="InterPro" id="IPR043129">
    <property type="entry name" value="ATPase_NBD"/>
</dbReference>
<gene>
    <name evidence="1" type="primary">ACTL6A_2</name>
    <name evidence="1" type="ORF">KIN20_013722</name>
</gene>
<proteinExistence type="predicted"/>
<dbReference type="AlphaFoldDB" id="A0AAD5MYJ1"/>
<keyword evidence="2" id="KW-1185">Reference proteome</keyword>
<dbReference type="Pfam" id="PF00022">
    <property type="entry name" value="Actin"/>
    <property type="match status" value="1"/>
</dbReference>
<protein>
    <submittedName>
        <fullName evidence="1">Actin-like 6A</fullName>
    </submittedName>
</protein>